<dbReference type="Proteomes" id="UP000034664">
    <property type="component" value="Unassembled WGS sequence"/>
</dbReference>
<keyword evidence="4" id="KW-0436">Ligase</keyword>
<dbReference type="InterPro" id="IPR017926">
    <property type="entry name" value="GATASE"/>
</dbReference>
<keyword evidence="6" id="KW-0547">Nucleotide-binding</keyword>
<evidence type="ECO:0000256" key="1">
    <source>
        <dbReference type="ARBA" id="ARBA00005171"/>
    </source>
</evidence>
<feature type="domain" description="CTP synthase N-terminal" evidence="16">
    <location>
        <begin position="2"/>
        <end position="265"/>
    </location>
</feature>
<dbReference type="CDD" id="cd01746">
    <property type="entry name" value="GATase1_CTP_Synthase"/>
    <property type="match status" value="1"/>
</dbReference>
<dbReference type="Gene3D" id="3.40.50.880">
    <property type="match status" value="1"/>
</dbReference>
<dbReference type="UniPathway" id="UPA00159">
    <property type="reaction ID" value="UER00277"/>
</dbReference>
<dbReference type="InterPro" id="IPR004468">
    <property type="entry name" value="CTP_synthase"/>
</dbReference>
<evidence type="ECO:0000313" key="17">
    <source>
        <dbReference type="EMBL" id="KKR71661.1"/>
    </source>
</evidence>
<dbReference type="GO" id="GO:0003883">
    <property type="term" value="F:CTP synthase activity"/>
    <property type="evidence" value="ECO:0007669"/>
    <property type="project" value="UniProtKB-EC"/>
</dbReference>
<dbReference type="InterPro" id="IPR017456">
    <property type="entry name" value="CTP_synthase_N"/>
</dbReference>
<keyword evidence="10" id="KW-0665">Pyrimidine biosynthesis</keyword>
<dbReference type="NCBIfam" id="TIGR00337">
    <property type="entry name" value="PyrG"/>
    <property type="match status" value="1"/>
</dbReference>
<comment type="similarity">
    <text evidence="2">Belongs to the CTP synthase family.</text>
</comment>
<dbReference type="PANTHER" id="PTHR11550:SF0">
    <property type="entry name" value="CTP SYNTHASE-RELATED"/>
    <property type="match status" value="1"/>
</dbReference>
<evidence type="ECO:0000256" key="9">
    <source>
        <dbReference type="ARBA" id="ARBA00022962"/>
    </source>
</evidence>
<dbReference type="FunFam" id="3.40.50.300:FF:000009">
    <property type="entry name" value="CTP synthase"/>
    <property type="match status" value="1"/>
</dbReference>
<evidence type="ECO:0000256" key="6">
    <source>
        <dbReference type="ARBA" id="ARBA00022741"/>
    </source>
</evidence>
<dbReference type="PATRIC" id="fig|1618482.3.peg.802"/>
<dbReference type="Gene3D" id="3.40.50.300">
    <property type="entry name" value="P-loop containing nucleotide triphosphate hydrolases"/>
    <property type="match status" value="1"/>
</dbReference>
<evidence type="ECO:0000256" key="12">
    <source>
        <dbReference type="ARBA" id="ARBA00075170"/>
    </source>
</evidence>
<dbReference type="AlphaFoldDB" id="A0A0G0TA46"/>
<evidence type="ECO:0000256" key="4">
    <source>
        <dbReference type="ARBA" id="ARBA00022598"/>
    </source>
</evidence>
<dbReference type="InterPro" id="IPR027417">
    <property type="entry name" value="P-loop_NTPase"/>
</dbReference>
<accession>A0A0G0TA46</accession>
<keyword evidence="9" id="KW-0315">Glutamine amidotransferase</keyword>
<evidence type="ECO:0000256" key="8">
    <source>
        <dbReference type="ARBA" id="ARBA00022842"/>
    </source>
</evidence>
<comment type="caution">
    <text evidence="17">The sequence shown here is derived from an EMBL/GenBank/DDBJ whole genome shotgun (WGS) entry which is preliminary data.</text>
</comment>
<dbReference type="Pfam" id="PF06418">
    <property type="entry name" value="CTP_synth_N"/>
    <property type="match status" value="1"/>
</dbReference>
<keyword evidence="5" id="KW-0479">Metal-binding</keyword>
<sequence length="578" mass="65075">MKYIFVSGGVISGLGKGITAASISLLLQSSGYKVTPIKCENYLNVDAGTINPIEHGDPFLCEDGTEADMDLGTYEKFLNKNVGRKNFITMGQIYQTVIERERRFEYDGEDVEAIPHITDEITKRWNEAVKENSGEIAVVELGGTAGEYQNIFYYEAARILSLKNPGDVVHVHVGYMPTPRHLGEPKTKPIQLSVRTLNSMGIQPDFIVARSEKPMDKRRKDRFAIFCNVHPEDVVSAPDCDVVYEVPLMLKEQSVDTNILSRLGLERRSEDISKWKSFVDRVKKIRKPARNASHSDAGGSGKTVNIAIVGKYFTTGEYQLRDSYAALFDALQHAAWHHNVDIKTKWISAEKVESHFAKASRDKKDKYDSLKEIIGDTDGIIVPIGWGERGAEGMIAAAGYAREHKIPYLGLCYGMQLACVSFARDVIGWKDAHTAEDDPKTTHPVIHLMPAQEEFMKRRSYGGTMRLGGWEAIVKKGTHAWDAYEKYNGFIDKSKGLTSERHRHRYEFNDDYTKDFEKNGFIISARSVVENLAEIIELPKQTHPFYLGTQGHPEYKSRPLSPHPLFIEYIGACLGLDK</sequence>
<comment type="pathway">
    <text evidence="1">Pyrimidine metabolism; CTP biosynthesis via de novo pathway; CTP from UDP: step 2/2.</text>
</comment>
<keyword evidence="7" id="KW-0067">ATP-binding</keyword>
<dbReference type="GO" id="GO:0042802">
    <property type="term" value="F:identical protein binding"/>
    <property type="evidence" value="ECO:0007669"/>
    <property type="project" value="TreeGrafter"/>
</dbReference>
<proteinExistence type="inferred from homology"/>
<dbReference type="EMBL" id="LBZM01000022">
    <property type="protein sequence ID" value="KKR71661.1"/>
    <property type="molecule type" value="Genomic_DNA"/>
</dbReference>
<dbReference type="GO" id="GO:0046872">
    <property type="term" value="F:metal ion binding"/>
    <property type="evidence" value="ECO:0007669"/>
    <property type="project" value="UniProtKB-KW"/>
</dbReference>
<dbReference type="SUPFAM" id="SSF52317">
    <property type="entry name" value="Class I glutamine amidotransferase-like"/>
    <property type="match status" value="1"/>
</dbReference>
<gene>
    <name evidence="17" type="ORF">UU14_C0022G0009</name>
</gene>
<dbReference type="GO" id="GO:0005524">
    <property type="term" value="F:ATP binding"/>
    <property type="evidence" value="ECO:0007669"/>
    <property type="project" value="UniProtKB-KW"/>
</dbReference>
<evidence type="ECO:0000256" key="7">
    <source>
        <dbReference type="ARBA" id="ARBA00022840"/>
    </source>
</evidence>
<reference evidence="17 18" key="1">
    <citation type="journal article" date="2015" name="Nature">
        <title>rRNA introns, odd ribosomes, and small enigmatic genomes across a large radiation of phyla.</title>
        <authorList>
            <person name="Brown C.T."/>
            <person name="Hug L.A."/>
            <person name="Thomas B.C."/>
            <person name="Sharon I."/>
            <person name="Castelle C.J."/>
            <person name="Singh A."/>
            <person name="Wilkins M.J."/>
            <person name="Williams K.H."/>
            <person name="Banfield J.F."/>
        </authorList>
    </citation>
    <scope>NUCLEOTIDE SEQUENCE [LARGE SCALE GENOMIC DNA]</scope>
</reference>
<feature type="domain" description="Glutamine amidotransferase" evidence="15">
    <location>
        <begin position="321"/>
        <end position="570"/>
    </location>
</feature>
<evidence type="ECO:0000256" key="10">
    <source>
        <dbReference type="ARBA" id="ARBA00022975"/>
    </source>
</evidence>
<dbReference type="PANTHER" id="PTHR11550">
    <property type="entry name" value="CTP SYNTHASE"/>
    <property type="match status" value="1"/>
</dbReference>
<evidence type="ECO:0000256" key="5">
    <source>
        <dbReference type="ARBA" id="ARBA00022723"/>
    </source>
</evidence>
<comment type="catalytic activity">
    <reaction evidence="11">
        <text>UTP + L-glutamine + ATP + H2O = CTP + L-glutamate + ADP + phosphate + 2 H(+)</text>
        <dbReference type="Rhea" id="RHEA:26426"/>
        <dbReference type="ChEBI" id="CHEBI:15377"/>
        <dbReference type="ChEBI" id="CHEBI:15378"/>
        <dbReference type="ChEBI" id="CHEBI:29985"/>
        <dbReference type="ChEBI" id="CHEBI:30616"/>
        <dbReference type="ChEBI" id="CHEBI:37563"/>
        <dbReference type="ChEBI" id="CHEBI:43474"/>
        <dbReference type="ChEBI" id="CHEBI:46398"/>
        <dbReference type="ChEBI" id="CHEBI:58359"/>
        <dbReference type="ChEBI" id="CHEBI:456216"/>
        <dbReference type="EC" id="6.3.4.2"/>
    </reaction>
</comment>
<name>A0A0G0TA46_9BACT</name>
<evidence type="ECO:0000256" key="13">
    <source>
        <dbReference type="ARBA" id="ARBA00079941"/>
    </source>
</evidence>
<evidence type="ECO:0000256" key="2">
    <source>
        <dbReference type="ARBA" id="ARBA00007533"/>
    </source>
</evidence>
<evidence type="ECO:0000259" key="15">
    <source>
        <dbReference type="Pfam" id="PF00117"/>
    </source>
</evidence>
<keyword evidence="8" id="KW-0460">Magnesium</keyword>
<evidence type="ECO:0000256" key="14">
    <source>
        <dbReference type="ARBA" id="ARBA00083191"/>
    </source>
</evidence>
<dbReference type="SUPFAM" id="SSF52540">
    <property type="entry name" value="P-loop containing nucleoside triphosphate hydrolases"/>
    <property type="match status" value="1"/>
</dbReference>
<dbReference type="Pfam" id="PF00117">
    <property type="entry name" value="GATase"/>
    <property type="match status" value="1"/>
</dbReference>
<dbReference type="InterPro" id="IPR033828">
    <property type="entry name" value="GATase1_CTP_Synthase"/>
</dbReference>
<evidence type="ECO:0000256" key="11">
    <source>
        <dbReference type="ARBA" id="ARBA00047781"/>
    </source>
</evidence>
<organism evidence="17 18">
    <name type="scientific">Candidatus Roizmanbacteria bacterium GW2011_GWB1_40_7</name>
    <dbReference type="NCBI Taxonomy" id="1618482"/>
    <lineage>
        <taxon>Bacteria</taxon>
        <taxon>Candidatus Roizmaniibacteriota</taxon>
    </lineage>
</organism>
<dbReference type="InterPro" id="IPR029062">
    <property type="entry name" value="Class_I_gatase-like"/>
</dbReference>
<dbReference type="NCBIfam" id="NF003792">
    <property type="entry name" value="PRK05380.1"/>
    <property type="match status" value="1"/>
</dbReference>
<evidence type="ECO:0000313" key="18">
    <source>
        <dbReference type="Proteomes" id="UP000034664"/>
    </source>
</evidence>
<dbReference type="GO" id="GO:0019856">
    <property type="term" value="P:pyrimidine nucleobase biosynthetic process"/>
    <property type="evidence" value="ECO:0007669"/>
    <property type="project" value="TreeGrafter"/>
</dbReference>
<dbReference type="EC" id="6.3.4.2" evidence="3"/>
<protein>
    <recommendedName>
        <fullName evidence="3">CTP synthase (glutamine hydrolyzing)</fullName>
        <ecNumber evidence="3">6.3.4.2</ecNumber>
    </recommendedName>
    <alternativeName>
        <fullName evidence="13">Cytidine 5'-triphosphate synthase</fullName>
    </alternativeName>
    <alternativeName>
        <fullName evidence="14">Cytidine triphosphate synthetase</fullName>
    </alternativeName>
    <alternativeName>
        <fullName evidence="12">UTP--ammonia ligase</fullName>
    </alternativeName>
</protein>
<evidence type="ECO:0000259" key="16">
    <source>
        <dbReference type="Pfam" id="PF06418"/>
    </source>
</evidence>
<dbReference type="GO" id="GO:0044210">
    <property type="term" value="P:'de novo' CTP biosynthetic process"/>
    <property type="evidence" value="ECO:0007669"/>
    <property type="project" value="UniProtKB-UniPathway"/>
</dbReference>
<evidence type="ECO:0000256" key="3">
    <source>
        <dbReference type="ARBA" id="ARBA00012291"/>
    </source>
</evidence>
<dbReference type="PROSITE" id="PS51273">
    <property type="entry name" value="GATASE_TYPE_1"/>
    <property type="match status" value="1"/>
</dbReference>